<accession>A0AAD6TQJ6</accession>
<proteinExistence type="predicted"/>
<dbReference type="AlphaFoldDB" id="A0AAD6TQJ6"/>
<reference evidence="1" key="1">
    <citation type="submission" date="2023-03" db="EMBL/GenBank/DDBJ databases">
        <title>Massive genome expansion in bonnet fungi (Mycena s.s.) driven by repeated elements and novel gene families across ecological guilds.</title>
        <authorList>
            <consortium name="Lawrence Berkeley National Laboratory"/>
            <person name="Harder C.B."/>
            <person name="Miyauchi S."/>
            <person name="Viragh M."/>
            <person name="Kuo A."/>
            <person name="Thoen E."/>
            <person name="Andreopoulos B."/>
            <person name="Lu D."/>
            <person name="Skrede I."/>
            <person name="Drula E."/>
            <person name="Henrissat B."/>
            <person name="Morin E."/>
            <person name="Kohler A."/>
            <person name="Barry K."/>
            <person name="LaButti K."/>
            <person name="Morin E."/>
            <person name="Salamov A."/>
            <person name="Lipzen A."/>
            <person name="Mereny Z."/>
            <person name="Hegedus B."/>
            <person name="Baldrian P."/>
            <person name="Stursova M."/>
            <person name="Weitz H."/>
            <person name="Taylor A."/>
            <person name="Grigoriev I.V."/>
            <person name="Nagy L.G."/>
            <person name="Martin F."/>
            <person name="Kauserud H."/>
        </authorList>
    </citation>
    <scope>NUCLEOTIDE SEQUENCE</scope>
    <source>
        <strain evidence="1">CBHHK173m</strain>
    </source>
</reference>
<gene>
    <name evidence="1" type="ORF">B0H15DRAFT_805741</name>
</gene>
<keyword evidence="2" id="KW-1185">Reference proteome</keyword>
<evidence type="ECO:0000313" key="2">
    <source>
        <dbReference type="Proteomes" id="UP001222325"/>
    </source>
</evidence>
<protein>
    <submittedName>
        <fullName evidence="1">Uncharacterized protein</fullName>
    </submittedName>
</protein>
<evidence type="ECO:0000313" key="1">
    <source>
        <dbReference type="EMBL" id="KAJ7076165.1"/>
    </source>
</evidence>
<dbReference type="EMBL" id="JARJCN010000084">
    <property type="protein sequence ID" value="KAJ7076165.1"/>
    <property type="molecule type" value="Genomic_DNA"/>
</dbReference>
<dbReference type="Proteomes" id="UP001222325">
    <property type="component" value="Unassembled WGS sequence"/>
</dbReference>
<comment type="caution">
    <text evidence="1">The sequence shown here is derived from an EMBL/GenBank/DDBJ whole genome shotgun (WGS) entry which is preliminary data.</text>
</comment>
<name>A0AAD6TQJ6_9AGAR</name>
<organism evidence="1 2">
    <name type="scientific">Mycena belliarum</name>
    <dbReference type="NCBI Taxonomy" id="1033014"/>
    <lineage>
        <taxon>Eukaryota</taxon>
        <taxon>Fungi</taxon>
        <taxon>Dikarya</taxon>
        <taxon>Basidiomycota</taxon>
        <taxon>Agaricomycotina</taxon>
        <taxon>Agaricomycetes</taxon>
        <taxon>Agaricomycetidae</taxon>
        <taxon>Agaricales</taxon>
        <taxon>Marasmiineae</taxon>
        <taxon>Mycenaceae</taxon>
        <taxon>Mycena</taxon>
    </lineage>
</organism>
<sequence>MPSALSPPSWASGMVVTCLSHSPLAAHSSRDFSWEGLGIGGALSMIFFSSAALPALGVWDPTPGASAHVAFPGSSSAALPALGLWDLTPGPSAHFGCSGSSSAALPALGLWDLTPNPSAHVGCSGSSHSVLTHSVLVSAARRRYLRSGSSAQAACAPSAVHSLRQSILFVPPLAPVAHSLPPPKALPELRDSAAPSAYAHCCIDLAASGSLAHPSAAACLTAGTLRILGRRLELPDPSSPASFRITAASPMSSIYEISNEIMAPMAVCDFGLAGALLSISNLIEFKSELRCIGLESMSESQHRRLTSLASTGLRRSSLRPPLALFDFNSVTVIAAFVLTATIRFKSSLKRLFDLTAWFDFKFKGFICRTFELQAPVDLTSNESLMQLSLESGSIEDFETCFHLTSKFKPTPDAVAPGLSLTVKSHRYQSILT</sequence>